<evidence type="ECO:0000313" key="2">
    <source>
        <dbReference type="EMBL" id="CDQ57136.1"/>
    </source>
</evidence>
<dbReference type="PaxDb" id="8022-A0A060VQM2"/>
<reference evidence="2" key="1">
    <citation type="journal article" date="2014" name="Nat. Commun.">
        <title>The rainbow trout genome provides novel insights into evolution after whole-genome duplication in vertebrates.</title>
        <authorList>
            <person name="Berthelot C."/>
            <person name="Brunet F."/>
            <person name="Chalopin D."/>
            <person name="Juanchich A."/>
            <person name="Bernard M."/>
            <person name="Noel B."/>
            <person name="Bento P."/>
            <person name="Da Silva C."/>
            <person name="Labadie K."/>
            <person name="Alberti A."/>
            <person name="Aury J.M."/>
            <person name="Louis A."/>
            <person name="Dehais P."/>
            <person name="Bardou P."/>
            <person name="Montfort J."/>
            <person name="Klopp C."/>
            <person name="Cabau C."/>
            <person name="Gaspin C."/>
            <person name="Thorgaard G.H."/>
            <person name="Boussaha M."/>
            <person name="Quillet E."/>
            <person name="Guyomard R."/>
            <person name="Galiana D."/>
            <person name="Bobe J."/>
            <person name="Volff J.N."/>
            <person name="Genet C."/>
            <person name="Wincker P."/>
            <person name="Jaillon O."/>
            <person name="Roest Crollius H."/>
            <person name="Guiguen Y."/>
        </authorList>
    </citation>
    <scope>NUCLEOTIDE SEQUENCE [LARGE SCALE GENOMIC DNA]</scope>
</reference>
<feature type="transmembrane region" description="Helical" evidence="1">
    <location>
        <begin position="20"/>
        <end position="42"/>
    </location>
</feature>
<accession>A0A060VQM2</accession>
<feature type="transmembrane region" description="Helical" evidence="1">
    <location>
        <begin position="93"/>
        <end position="117"/>
    </location>
</feature>
<dbReference type="OrthoDB" id="6157510at2759"/>
<proteinExistence type="predicted"/>
<dbReference type="InterPro" id="IPR040350">
    <property type="entry name" value="TMEM272"/>
</dbReference>
<dbReference type="STRING" id="8022.A0A060VQM2"/>
<dbReference type="Proteomes" id="UP000694395">
    <property type="component" value="Chromosome 15"/>
</dbReference>
<dbReference type="Proteomes" id="UP000193380">
    <property type="component" value="Unassembled WGS sequence"/>
</dbReference>
<dbReference type="Ensembl" id="ENSOMYT00000039709.2">
    <property type="protein sequence ID" value="ENSOMYP00000036407.1"/>
    <property type="gene ID" value="ENSOMYG00000016929.2"/>
</dbReference>
<keyword evidence="1" id="KW-0812">Transmembrane</keyword>
<dbReference type="GeneID" id="110490134"/>
<name>A0A060VQM2_ONCMY</name>
<reference evidence="2" key="2">
    <citation type="submission" date="2014-03" db="EMBL/GenBank/DDBJ databases">
        <authorList>
            <person name="Genoscope - CEA"/>
        </authorList>
    </citation>
    <scope>NUCLEOTIDE SEQUENCE</scope>
</reference>
<feature type="transmembrane region" description="Helical" evidence="1">
    <location>
        <begin position="137"/>
        <end position="165"/>
    </location>
</feature>
<dbReference type="PANTHER" id="PTHR33444:SF2">
    <property type="entry name" value="MARVEL DOMAIN-CONTAINING PROTEIN"/>
    <property type="match status" value="1"/>
</dbReference>
<feature type="transmembrane region" description="Helical" evidence="1">
    <location>
        <begin position="54"/>
        <end position="72"/>
    </location>
</feature>
<dbReference type="GeneTree" id="ENSGT00940000165960"/>
<keyword evidence="1" id="KW-1133">Transmembrane helix</keyword>
<protein>
    <submittedName>
        <fullName evidence="2 3">Uncharacterized protein</fullName>
    </submittedName>
</protein>
<dbReference type="EMBL" id="FR904280">
    <property type="protein sequence ID" value="CDQ57136.1"/>
    <property type="molecule type" value="Genomic_DNA"/>
</dbReference>
<reference evidence="3 5" key="3">
    <citation type="submission" date="2020-07" db="EMBL/GenBank/DDBJ databases">
        <title>A long reads based de novo assembly of the rainbow trout Arlee double haploid line genome.</title>
        <authorList>
            <person name="Gao G."/>
            <person name="Palti Y."/>
        </authorList>
    </citation>
    <scope>NUCLEOTIDE SEQUENCE [LARGE SCALE GENOMIC DNA]</scope>
</reference>
<evidence type="ECO:0000313" key="5">
    <source>
        <dbReference type="Proteomes" id="UP000694395"/>
    </source>
</evidence>
<evidence type="ECO:0000313" key="4">
    <source>
        <dbReference type="Proteomes" id="UP000193380"/>
    </source>
</evidence>
<organism evidence="2 4">
    <name type="scientific">Oncorhynchus mykiss</name>
    <name type="common">Rainbow trout</name>
    <name type="synonym">Salmo gairdneri</name>
    <dbReference type="NCBI Taxonomy" id="8022"/>
    <lineage>
        <taxon>Eukaryota</taxon>
        <taxon>Metazoa</taxon>
        <taxon>Chordata</taxon>
        <taxon>Craniata</taxon>
        <taxon>Vertebrata</taxon>
        <taxon>Euteleostomi</taxon>
        <taxon>Actinopterygii</taxon>
        <taxon>Neopterygii</taxon>
        <taxon>Teleostei</taxon>
        <taxon>Protacanthopterygii</taxon>
        <taxon>Salmoniformes</taxon>
        <taxon>Salmonidae</taxon>
        <taxon>Salmoninae</taxon>
        <taxon>Oncorhynchus</taxon>
    </lineage>
</organism>
<keyword evidence="5" id="KW-1185">Reference proteome</keyword>
<evidence type="ECO:0000256" key="1">
    <source>
        <dbReference type="SAM" id="Phobius"/>
    </source>
</evidence>
<gene>
    <name evidence="3" type="primary">LOC110490134</name>
    <name evidence="2" type="ORF">GSONMT00068898001</name>
</gene>
<dbReference type="RefSeq" id="XP_021419002.1">
    <property type="nucleotide sequence ID" value="XM_021563327.2"/>
</dbReference>
<reference evidence="3" key="4">
    <citation type="submission" date="2025-05" db="UniProtKB">
        <authorList>
            <consortium name="Ensembl"/>
        </authorList>
    </citation>
    <scope>IDENTIFICATION</scope>
</reference>
<evidence type="ECO:0000313" key="3">
    <source>
        <dbReference type="Ensembl" id="ENSOMYP00000036407.1"/>
    </source>
</evidence>
<sequence>MEDGTLLQNMRQAPKPSTPVLVISKLIMTALPVAQIAIGGMFLENCPQQRYIPIYLVVTGVFALALAVLSCLPCTREQDEGEQQSPLSSLCTAWNSLVSLFLFCWFIAGNVWIYSIFPANYNEEEALHCNKTLYLFAFWTTTLVYIFLGMLMVGGCCVLVCMCLCGGRGLGSNNADV</sequence>
<dbReference type="AlphaFoldDB" id="A0A060VQM2"/>
<dbReference type="PANTHER" id="PTHR33444">
    <property type="entry name" value="SI:DKEY-19B23.12-RELATED"/>
    <property type="match status" value="1"/>
</dbReference>
<dbReference type="KEGG" id="omy:110490134"/>
<keyword evidence="1" id="KW-0472">Membrane</keyword>